<dbReference type="InterPro" id="IPR029058">
    <property type="entry name" value="AB_hydrolase_fold"/>
</dbReference>
<sequence>MVRSWWVQSSLLHLEEAERRLLLKTGMRAFDTEVGDDLTVHALEGGSRDASKPPLVLCHGYGQGAAAFALNFPHLTANLHVYAKDWMGYGQSSRPKFTPKGVDATEEHFIKYMERWRDANKVQRMILCGHSLGGYLSVAYAERYPERVAKLILVSPVGVPHRPEEFTNHLAQQPWGRRTLLNSAAFLWSRGVTPGDLVRGLGPIGRRLMDGYAQRRFKDGGELDRTAFGEYLYHNAAATAGSGERALSELLLPYAWAKSPLHDRIPKLSRTIPIHFVYGEVDWMDHRHALKVREQMVATHTVTVETIAGAGHQVFIDEPSAFNDAILRLCDVHDPIPAPISATAVEAVPASNVQPQAATTMQ</sequence>
<dbReference type="Pfam" id="PF00561">
    <property type="entry name" value="Abhydrolase_1"/>
    <property type="match status" value="1"/>
</dbReference>
<feature type="domain" description="AB hydrolase-1" evidence="2">
    <location>
        <begin position="53"/>
        <end position="319"/>
    </location>
</feature>
<evidence type="ECO:0000259" key="2">
    <source>
        <dbReference type="Pfam" id="PF00561"/>
    </source>
</evidence>
<dbReference type="GO" id="GO:0052689">
    <property type="term" value="F:carboxylic ester hydrolase activity"/>
    <property type="evidence" value="ECO:0007669"/>
    <property type="project" value="TreeGrafter"/>
</dbReference>
<evidence type="ECO:0000313" key="4">
    <source>
        <dbReference type="Proteomes" id="UP000664859"/>
    </source>
</evidence>
<protein>
    <submittedName>
        <fullName evidence="3">Alpha/Beta hydrolase protein</fullName>
    </submittedName>
</protein>
<gene>
    <name evidence="3" type="ORF">JKP88DRAFT_205772</name>
</gene>
<organism evidence="3 4">
    <name type="scientific">Tribonema minus</name>
    <dbReference type="NCBI Taxonomy" id="303371"/>
    <lineage>
        <taxon>Eukaryota</taxon>
        <taxon>Sar</taxon>
        <taxon>Stramenopiles</taxon>
        <taxon>Ochrophyta</taxon>
        <taxon>PX clade</taxon>
        <taxon>Xanthophyceae</taxon>
        <taxon>Tribonematales</taxon>
        <taxon>Tribonemataceae</taxon>
        <taxon>Tribonema</taxon>
    </lineage>
</organism>
<reference evidence="3" key="1">
    <citation type="submission" date="2021-02" db="EMBL/GenBank/DDBJ databases">
        <title>First Annotated Genome of the Yellow-green Alga Tribonema minus.</title>
        <authorList>
            <person name="Mahan K.M."/>
        </authorList>
    </citation>
    <scope>NUCLEOTIDE SEQUENCE</scope>
    <source>
        <strain evidence="3">UTEX B ZZ1240</strain>
    </source>
</reference>
<dbReference type="InterPro" id="IPR000073">
    <property type="entry name" value="AB_hydrolase_1"/>
</dbReference>
<keyword evidence="4" id="KW-1185">Reference proteome</keyword>
<dbReference type="InterPro" id="IPR000639">
    <property type="entry name" value="Epox_hydrolase-like"/>
</dbReference>
<dbReference type="EMBL" id="JAFCMP010000040">
    <property type="protein sequence ID" value="KAG5190055.1"/>
    <property type="molecule type" value="Genomic_DNA"/>
</dbReference>
<evidence type="ECO:0000313" key="3">
    <source>
        <dbReference type="EMBL" id="KAG5190055.1"/>
    </source>
</evidence>
<comment type="similarity">
    <text evidence="1">Belongs to the peptidase S33 family. ABHD4/ABHD5 subfamily.</text>
</comment>
<evidence type="ECO:0000256" key="1">
    <source>
        <dbReference type="ARBA" id="ARBA00038097"/>
    </source>
</evidence>
<dbReference type="GO" id="GO:0042171">
    <property type="term" value="F:lysophosphatidic acid acyltransferase activity"/>
    <property type="evidence" value="ECO:0007669"/>
    <property type="project" value="TreeGrafter"/>
</dbReference>
<dbReference type="OrthoDB" id="7457040at2759"/>
<name>A0A835ZEV4_9STRA</name>
<keyword evidence="3" id="KW-0378">Hydrolase</keyword>
<accession>A0A835ZEV4</accession>
<dbReference type="PRINTS" id="PR00412">
    <property type="entry name" value="EPOXHYDRLASE"/>
</dbReference>
<dbReference type="GO" id="GO:0055088">
    <property type="term" value="P:lipid homeostasis"/>
    <property type="evidence" value="ECO:0007669"/>
    <property type="project" value="TreeGrafter"/>
</dbReference>
<dbReference type="Gene3D" id="3.40.50.1820">
    <property type="entry name" value="alpha/beta hydrolase"/>
    <property type="match status" value="1"/>
</dbReference>
<dbReference type="GO" id="GO:0006654">
    <property type="term" value="P:phosphatidic acid biosynthetic process"/>
    <property type="evidence" value="ECO:0007669"/>
    <property type="project" value="TreeGrafter"/>
</dbReference>
<dbReference type="SUPFAM" id="SSF53474">
    <property type="entry name" value="alpha/beta-Hydrolases"/>
    <property type="match status" value="1"/>
</dbReference>
<dbReference type="PANTHER" id="PTHR42886:SF29">
    <property type="entry name" value="PUMMELIG, ISOFORM A"/>
    <property type="match status" value="1"/>
</dbReference>
<dbReference type="PRINTS" id="PR00111">
    <property type="entry name" value="ABHYDROLASE"/>
</dbReference>
<dbReference type="Proteomes" id="UP000664859">
    <property type="component" value="Unassembled WGS sequence"/>
</dbReference>
<proteinExistence type="inferred from homology"/>
<comment type="caution">
    <text evidence="3">The sequence shown here is derived from an EMBL/GenBank/DDBJ whole genome shotgun (WGS) entry which is preliminary data.</text>
</comment>
<dbReference type="PANTHER" id="PTHR42886">
    <property type="entry name" value="RE40534P-RELATED"/>
    <property type="match status" value="1"/>
</dbReference>
<dbReference type="AlphaFoldDB" id="A0A835ZEV4"/>